<evidence type="ECO:0000313" key="2">
    <source>
        <dbReference type="Proteomes" id="UP001519460"/>
    </source>
</evidence>
<evidence type="ECO:0000313" key="1">
    <source>
        <dbReference type="EMBL" id="KAK7508065.1"/>
    </source>
</evidence>
<name>A0ABD0M953_9CAEN</name>
<organism evidence="1 2">
    <name type="scientific">Batillaria attramentaria</name>
    <dbReference type="NCBI Taxonomy" id="370345"/>
    <lineage>
        <taxon>Eukaryota</taxon>
        <taxon>Metazoa</taxon>
        <taxon>Spiralia</taxon>
        <taxon>Lophotrochozoa</taxon>
        <taxon>Mollusca</taxon>
        <taxon>Gastropoda</taxon>
        <taxon>Caenogastropoda</taxon>
        <taxon>Sorbeoconcha</taxon>
        <taxon>Cerithioidea</taxon>
        <taxon>Batillariidae</taxon>
        <taxon>Batillaria</taxon>
    </lineage>
</organism>
<keyword evidence="2" id="KW-1185">Reference proteome</keyword>
<dbReference type="Proteomes" id="UP001519460">
    <property type="component" value="Unassembled WGS sequence"/>
</dbReference>
<protein>
    <recommendedName>
        <fullName evidence="3">Secreted protein</fullName>
    </recommendedName>
</protein>
<proteinExistence type="predicted"/>
<evidence type="ECO:0008006" key="3">
    <source>
        <dbReference type="Google" id="ProtNLM"/>
    </source>
</evidence>
<sequence>MRRSAACLPVTEYLLVVLKSKGGAFVALFVQVSKVCCRPCPGSVVLSFLASLGELFGRGTSSSKMLAEAGKKRASEACLRLTVAAFSWALFSSDGSFSTLNCFSGFVDVVFELLEHLCPIGSVVLSGALGDGLFGSV</sequence>
<comment type="caution">
    <text evidence="1">The sequence shown here is derived from an EMBL/GenBank/DDBJ whole genome shotgun (WGS) entry which is preliminary data.</text>
</comment>
<gene>
    <name evidence="1" type="ORF">BaRGS_00001030</name>
</gene>
<reference evidence="1 2" key="1">
    <citation type="journal article" date="2023" name="Sci. Data">
        <title>Genome assembly of the Korean intertidal mud-creeper Batillaria attramentaria.</title>
        <authorList>
            <person name="Patra A.K."/>
            <person name="Ho P.T."/>
            <person name="Jun S."/>
            <person name="Lee S.J."/>
            <person name="Kim Y."/>
            <person name="Won Y.J."/>
        </authorList>
    </citation>
    <scope>NUCLEOTIDE SEQUENCE [LARGE SCALE GENOMIC DNA]</scope>
    <source>
        <strain evidence="1">Wonlab-2016</strain>
    </source>
</reference>
<accession>A0ABD0M953</accession>
<dbReference type="EMBL" id="JACVVK020000003">
    <property type="protein sequence ID" value="KAK7508065.1"/>
    <property type="molecule type" value="Genomic_DNA"/>
</dbReference>
<dbReference type="AlphaFoldDB" id="A0ABD0M953"/>